<dbReference type="GO" id="GO:0006355">
    <property type="term" value="P:regulation of DNA-templated transcription"/>
    <property type="evidence" value="ECO:0007669"/>
    <property type="project" value="InterPro"/>
</dbReference>
<dbReference type="CDD" id="cd06170">
    <property type="entry name" value="LuxR_C_like"/>
    <property type="match status" value="1"/>
</dbReference>
<evidence type="ECO:0000256" key="2">
    <source>
        <dbReference type="ARBA" id="ARBA00023125"/>
    </source>
</evidence>
<dbReference type="PANTHER" id="PTHR44688">
    <property type="entry name" value="DNA-BINDING TRANSCRIPTIONAL ACTIVATOR DEVR_DOSR"/>
    <property type="match status" value="1"/>
</dbReference>
<dbReference type="InterPro" id="IPR000792">
    <property type="entry name" value="Tscrpt_reg_LuxR_C"/>
</dbReference>
<dbReference type="InterPro" id="IPR011990">
    <property type="entry name" value="TPR-like_helical_dom_sf"/>
</dbReference>
<dbReference type="InterPro" id="IPR016032">
    <property type="entry name" value="Sig_transdc_resp-reg_C-effctor"/>
</dbReference>
<dbReference type="InterPro" id="IPR036388">
    <property type="entry name" value="WH-like_DNA-bd_sf"/>
</dbReference>
<dbReference type="SUPFAM" id="SSF46894">
    <property type="entry name" value="C-terminal effector domain of the bipartite response regulators"/>
    <property type="match status" value="1"/>
</dbReference>
<dbReference type="Gene3D" id="1.10.10.10">
    <property type="entry name" value="Winged helix-like DNA-binding domain superfamily/Winged helix DNA-binding domain"/>
    <property type="match status" value="1"/>
</dbReference>
<keyword evidence="6" id="KW-1185">Reference proteome</keyword>
<evidence type="ECO:0000256" key="3">
    <source>
        <dbReference type="ARBA" id="ARBA00023163"/>
    </source>
</evidence>
<protein>
    <recommendedName>
        <fullName evidence="4">HTH luxR-type domain-containing protein</fullName>
    </recommendedName>
</protein>
<sequence length="887" mass="97153">MASRDKFSPPAFKLPLIRRQRLIEAVCASIAGNTVSLIVAPTGSGKSALLVQAMEAWCAQGGEAAWYACDHFDAEAGRFLFMFEQAIADDRGIDSDNRSTIETLLSSSDPKGLADTIVARGRRLVVFIDNLHLCDSEETASALDMLIRESRGLLHVVIGARRTPRLTLGSLRLHGLVREFDAADLAFSGEEARHLIGNDCRADADVIERIIQRTEGWVAGLQLVRLLVLAGTSLRRLAEEFSGADQDVGQFLNEEVFRTLPPSLRRYLLHVAALDCISAELSEVVTGDPEAHRLFQEMQERNLFVMPLDRRGTQVRLHAMFRDFLAGQAMREDPALILRCLRRAALWHHGKGEWIEAIDYAFRAGDPALAAEWLERRAPDLLTRRGETARFLNCADRLAGLEGERPGIIFWRIWATLFSGDYDRAGILIDEHDEALRRYDPGGHQLGLLRFMIAFFAHHHADALALGPQWLDSDPDGTAFDRAAVLIGMALCHRTQLDMASALKCWDLARQELARAPTAYGLAWIATLSAHLMLVQGRPLAAAREIEAMLAGHPPTDLMRSTAELVLAAAYYECGHIDQARLLIRRSLHTIAQHGSIDVALCGWRVAARLAVLDHGAAAALDLLRGVELLSIRRFGTAALHRVHLLRAELILDLDPEVRRGLQAGDAIDGVGALAEPDTPETAEWHRLLNAKRHLVSGHPRRAIADILPVLAAARTGGRLRLWVQAACVKAAAHQADGETTFALRTLMEAIEQAGALGLRQAIIEQKAVLRPLAAALALHWRPAQGGLAPAAAALVEHLTGTAPALVEAADDDEALADDLAAAVQLSRKEYRVLVMVSQGLTNVQIMERLFVSLSAVKWHLSNIFDKLGARSRTAAVARARALGLLE</sequence>
<dbReference type="Proteomes" id="UP000246077">
    <property type="component" value="Unassembled WGS sequence"/>
</dbReference>
<evidence type="ECO:0000313" key="6">
    <source>
        <dbReference type="Proteomes" id="UP000246077"/>
    </source>
</evidence>
<dbReference type="InterPro" id="IPR027417">
    <property type="entry name" value="P-loop_NTPase"/>
</dbReference>
<dbReference type="GO" id="GO:0003677">
    <property type="term" value="F:DNA binding"/>
    <property type="evidence" value="ECO:0007669"/>
    <property type="project" value="UniProtKB-KW"/>
</dbReference>
<dbReference type="AlphaFoldDB" id="A0A317DUI4"/>
<organism evidence="5 6">
    <name type="scientific">Zavarzinia compransoris</name>
    <dbReference type="NCBI Taxonomy" id="1264899"/>
    <lineage>
        <taxon>Bacteria</taxon>
        <taxon>Pseudomonadati</taxon>
        <taxon>Pseudomonadota</taxon>
        <taxon>Alphaproteobacteria</taxon>
        <taxon>Rhodospirillales</taxon>
        <taxon>Zavarziniaceae</taxon>
        <taxon>Zavarzinia</taxon>
    </lineage>
</organism>
<keyword evidence="1" id="KW-0805">Transcription regulation</keyword>
<dbReference type="InterPro" id="IPR059106">
    <property type="entry name" value="WHD_MalT"/>
</dbReference>
<feature type="domain" description="HTH luxR-type" evidence="4">
    <location>
        <begin position="819"/>
        <end position="884"/>
    </location>
</feature>
<dbReference type="SMART" id="SM00421">
    <property type="entry name" value="HTH_LUXR"/>
    <property type="match status" value="1"/>
</dbReference>
<accession>A0A317DUI4</accession>
<dbReference type="SUPFAM" id="SSF52540">
    <property type="entry name" value="P-loop containing nucleoside triphosphate hydrolases"/>
    <property type="match status" value="1"/>
</dbReference>
<dbReference type="PANTHER" id="PTHR44688:SF25">
    <property type="entry name" value="HTH LUXR-TYPE DOMAIN-CONTAINING PROTEIN"/>
    <property type="match status" value="1"/>
</dbReference>
<dbReference type="Pfam" id="PF00196">
    <property type="entry name" value="GerE"/>
    <property type="match status" value="1"/>
</dbReference>
<dbReference type="RefSeq" id="WP_109923046.1">
    <property type="nucleotide sequence ID" value="NZ_QGLF01000006.1"/>
</dbReference>
<dbReference type="PROSITE" id="PS50043">
    <property type="entry name" value="HTH_LUXR_2"/>
    <property type="match status" value="1"/>
</dbReference>
<comment type="caution">
    <text evidence="5">The sequence shown here is derived from an EMBL/GenBank/DDBJ whole genome shotgun (WGS) entry which is preliminary data.</text>
</comment>
<reference evidence="6" key="1">
    <citation type="submission" date="2018-05" db="EMBL/GenBank/DDBJ databases">
        <title>Zavarzinia sp. HR-AS.</title>
        <authorList>
            <person name="Lee Y."/>
            <person name="Jeon C.O."/>
        </authorList>
    </citation>
    <scope>NUCLEOTIDE SEQUENCE [LARGE SCALE GENOMIC DNA]</scope>
    <source>
        <strain evidence="6">DSM 1231</strain>
    </source>
</reference>
<keyword evidence="3" id="KW-0804">Transcription</keyword>
<evidence type="ECO:0000256" key="1">
    <source>
        <dbReference type="ARBA" id="ARBA00023015"/>
    </source>
</evidence>
<proteinExistence type="predicted"/>
<name>A0A317DUI4_9PROT</name>
<evidence type="ECO:0000313" key="5">
    <source>
        <dbReference type="EMBL" id="PWR18339.1"/>
    </source>
</evidence>
<dbReference type="OrthoDB" id="9807052at2"/>
<evidence type="ECO:0000259" key="4">
    <source>
        <dbReference type="PROSITE" id="PS50043"/>
    </source>
</evidence>
<dbReference type="Gene3D" id="1.25.40.10">
    <property type="entry name" value="Tetratricopeptide repeat domain"/>
    <property type="match status" value="1"/>
</dbReference>
<dbReference type="PRINTS" id="PR00038">
    <property type="entry name" value="HTHLUXR"/>
</dbReference>
<dbReference type="Gene3D" id="3.40.50.300">
    <property type="entry name" value="P-loop containing nucleotide triphosphate hydrolases"/>
    <property type="match status" value="1"/>
</dbReference>
<gene>
    <name evidence="5" type="ORF">DKG75_20455</name>
</gene>
<dbReference type="EMBL" id="QGLF01000006">
    <property type="protein sequence ID" value="PWR18339.1"/>
    <property type="molecule type" value="Genomic_DNA"/>
</dbReference>
<keyword evidence="2" id="KW-0238">DNA-binding</keyword>
<dbReference type="Pfam" id="PF25873">
    <property type="entry name" value="WHD_MalT"/>
    <property type="match status" value="1"/>
</dbReference>